<dbReference type="Proteomes" id="UP001194696">
    <property type="component" value="Unassembled WGS sequence"/>
</dbReference>
<name>A0ABQ7JVU3_9FUNG</name>
<reference evidence="3 4" key="1">
    <citation type="journal article" date="2020" name="Fungal Divers.">
        <title>Resolving the Mortierellaceae phylogeny through synthesis of multi-gene phylogenetics and phylogenomics.</title>
        <authorList>
            <person name="Vandepol N."/>
            <person name="Liber J."/>
            <person name="Desiro A."/>
            <person name="Na H."/>
            <person name="Kennedy M."/>
            <person name="Barry K."/>
            <person name="Grigoriev I.V."/>
            <person name="Miller A.N."/>
            <person name="O'Donnell K."/>
            <person name="Stajich J.E."/>
            <person name="Bonito G."/>
        </authorList>
    </citation>
    <scope>NUCLEOTIDE SEQUENCE [LARGE SCALE GENOMIC DNA]</scope>
    <source>
        <strain evidence="3 4">AD045</strain>
    </source>
</reference>
<evidence type="ECO:0000256" key="2">
    <source>
        <dbReference type="SAM" id="MobiDB-lite"/>
    </source>
</evidence>
<proteinExistence type="predicted"/>
<evidence type="ECO:0000313" key="4">
    <source>
        <dbReference type="Proteomes" id="UP001194696"/>
    </source>
</evidence>
<evidence type="ECO:0000313" key="3">
    <source>
        <dbReference type="EMBL" id="KAG0285914.1"/>
    </source>
</evidence>
<accession>A0ABQ7JVU3</accession>
<feature type="compositionally biased region" description="Basic and acidic residues" evidence="2">
    <location>
        <begin position="18"/>
        <end position="27"/>
    </location>
</feature>
<feature type="compositionally biased region" description="Low complexity" evidence="2">
    <location>
        <begin position="137"/>
        <end position="148"/>
    </location>
</feature>
<protein>
    <submittedName>
        <fullName evidence="3">Uncharacterized protein</fullName>
    </submittedName>
</protein>
<gene>
    <name evidence="3" type="ORF">BGZ96_009918</name>
</gene>
<keyword evidence="1" id="KW-0175">Coiled coil</keyword>
<feature type="compositionally biased region" description="Polar residues" evidence="2">
    <location>
        <begin position="32"/>
        <end position="45"/>
    </location>
</feature>
<dbReference type="EMBL" id="JAAAIM010000620">
    <property type="protein sequence ID" value="KAG0285914.1"/>
    <property type="molecule type" value="Genomic_DNA"/>
</dbReference>
<comment type="caution">
    <text evidence="3">The sequence shown here is derived from an EMBL/GenBank/DDBJ whole genome shotgun (WGS) entry which is preliminary data.</text>
</comment>
<feature type="region of interest" description="Disordered" evidence="2">
    <location>
        <begin position="189"/>
        <end position="211"/>
    </location>
</feature>
<feature type="region of interest" description="Disordered" evidence="2">
    <location>
        <begin position="124"/>
        <end position="148"/>
    </location>
</feature>
<keyword evidence="4" id="KW-1185">Reference proteome</keyword>
<feature type="region of interest" description="Disordered" evidence="2">
    <location>
        <begin position="62"/>
        <end position="92"/>
    </location>
</feature>
<feature type="coiled-coil region" evidence="1">
    <location>
        <begin position="300"/>
        <end position="338"/>
    </location>
</feature>
<feature type="compositionally biased region" description="Polar residues" evidence="2">
    <location>
        <begin position="69"/>
        <end position="86"/>
    </location>
</feature>
<organism evidence="3 4">
    <name type="scientific">Linnemannia gamsii</name>
    <dbReference type="NCBI Taxonomy" id="64522"/>
    <lineage>
        <taxon>Eukaryota</taxon>
        <taxon>Fungi</taxon>
        <taxon>Fungi incertae sedis</taxon>
        <taxon>Mucoromycota</taxon>
        <taxon>Mortierellomycotina</taxon>
        <taxon>Mortierellomycetes</taxon>
        <taxon>Mortierellales</taxon>
        <taxon>Mortierellaceae</taxon>
        <taxon>Linnemannia</taxon>
    </lineage>
</organism>
<feature type="region of interest" description="Disordered" evidence="2">
    <location>
        <begin position="1"/>
        <end position="48"/>
    </location>
</feature>
<sequence length="338" mass="38436">MGCRQAKKRAQHGPPRPETWEEGEKGLHQARHQQQSHSGWPSPTLSFYGGNGYGHSDAYYQQYDNNNNSLRDSNGLYNNNSISRGPQNLHPERMDEDMRSVNVHPPTLPNDTAVYWPPLPGLPQGLSSSSPPPPPFSSLVTPVPPVSAESSASASASALLKRSARNPQDHQRQEQLEYLLMQQRRQMRELQELQQQHQRENPLSGVSAPHAPTQEDRQIWHNSDRVQRQQWLQQQQPYHPGGNSRGGIIVSGPVGAIRDPQDWGVVDDGPHRQDQRGIAMQEGVNAEEGEDGQQNLRAYIAQMKAEYEEQFRKHQEELERLKTEQETQLQMLREQIKE</sequence>
<feature type="compositionally biased region" description="Basic residues" evidence="2">
    <location>
        <begin position="1"/>
        <end position="11"/>
    </location>
</feature>
<evidence type="ECO:0000256" key="1">
    <source>
        <dbReference type="SAM" id="Coils"/>
    </source>
</evidence>